<evidence type="ECO:0000313" key="5">
    <source>
        <dbReference type="Proteomes" id="UP000198629"/>
    </source>
</evidence>
<dbReference type="OrthoDB" id="9789603at2"/>
<dbReference type="STRING" id="492660.SAMN05192566_2446"/>
<sequence length="157" mass="17773">MTTHAARTQLALKHAESEAEILACFNVMRELRPNLASAESFLAQVQRMQTRGYRLLAALEDDVPIALAGYRDKEMLIHGHFIYVDDLVTTANHRGQKLGERLLQFIFELAKTQHYSRVILDTGLGNALAQRFYYRMGMLATGMHFVYEAGIKLELGS</sequence>
<accession>A0A1G9ETB6</accession>
<evidence type="ECO:0000259" key="3">
    <source>
        <dbReference type="PROSITE" id="PS51186"/>
    </source>
</evidence>
<reference evidence="5" key="1">
    <citation type="submission" date="2016-10" db="EMBL/GenBank/DDBJ databases">
        <authorList>
            <person name="Varghese N."/>
            <person name="Submissions S."/>
        </authorList>
    </citation>
    <scope>NUCLEOTIDE SEQUENCE [LARGE SCALE GENOMIC DNA]</scope>
    <source>
        <strain evidence="5">CBMB127</strain>
    </source>
</reference>
<organism evidence="4 5">
    <name type="scientific">Methylophilus rhizosphaerae</name>
    <dbReference type="NCBI Taxonomy" id="492660"/>
    <lineage>
        <taxon>Bacteria</taxon>
        <taxon>Pseudomonadati</taxon>
        <taxon>Pseudomonadota</taxon>
        <taxon>Betaproteobacteria</taxon>
        <taxon>Nitrosomonadales</taxon>
        <taxon>Methylophilaceae</taxon>
        <taxon>Methylophilus</taxon>
    </lineage>
</organism>
<dbReference type="SUPFAM" id="SSF55729">
    <property type="entry name" value="Acyl-CoA N-acyltransferases (Nat)"/>
    <property type="match status" value="1"/>
</dbReference>
<dbReference type="RefSeq" id="WP_091472436.1">
    <property type="nucleotide sequence ID" value="NZ_FNFX01000005.1"/>
</dbReference>
<keyword evidence="1" id="KW-0808">Transferase</keyword>
<dbReference type="GO" id="GO:0016747">
    <property type="term" value="F:acyltransferase activity, transferring groups other than amino-acyl groups"/>
    <property type="evidence" value="ECO:0007669"/>
    <property type="project" value="InterPro"/>
</dbReference>
<dbReference type="InterPro" id="IPR050832">
    <property type="entry name" value="Bact_Acetyltransf"/>
</dbReference>
<feature type="domain" description="N-acetyltransferase" evidence="3">
    <location>
        <begin position="10"/>
        <end position="157"/>
    </location>
</feature>
<dbReference type="PANTHER" id="PTHR43877">
    <property type="entry name" value="AMINOALKYLPHOSPHONATE N-ACETYLTRANSFERASE-RELATED-RELATED"/>
    <property type="match status" value="1"/>
</dbReference>
<evidence type="ECO:0000256" key="2">
    <source>
        <dbReference type="ARBA" id="ARBA00023315"/>
    </source>
</evidence>
<dbReference type="InterPro" id="IPR016181">
    <property type="entry name" value="Acyl_CoA_acyltransferase"/>
</dbReference>
<dbReference type="AlphaFoldDB" id="A0A1G9ETB6"/>
<keyword evidence="2" id="KW-0012">Acyltransferase</keyword>
<dbReference type="PANTHER" id="PTHR43877:SF2">
    <property type="entry name" value="AMINOALKYLPHOSPHONATE N-ACETYLTRANSFERASE-RELATED"/>
    <property type="match status" value="1"/>
</dbReference>
<dbReference type="Proteomes" id="UP000198629">
    <property type="component" value="Unassembled WGS sequence"/>
</dbReference>
<evidence type="ECO:0000256" key="1">
    <source>
        <dbReference type="ARBA" id="ARBA00022679"/>
    </source>
</evidence>
<gene>
    <name evidence="4" type="ORF">SAMN05192566_2446</name>
</gene>
<protein>
    <recommendedName>
        <fullName evidence="3">N-acetyltransferase domain-containing protein</fullName>
    </recommendedName>
</protein>
<name>A0A1G9ETB6_9PROT</name>
<dbReference type="InterPro" id="IPR000182">
    <property type="entry name" value="GNAT_dom"/>
</dbReference>
<dbReference type="CDD" id="cd04301">
    <property type="entry name" value="NAT_SF"/>
    <property type="match status" value="1"/>
</dbReference>
<evidence type="ECO:0000313" key="4">
    <source>
        <dbReference type="EMBL" id="SDK79380.1"/>
    </source>
</evidence>
<keyword evidence="5" id="KW-1185">Reference proteome</keyword>
<dbReference type="Gene3D" id="3.40.630.30">
    <property type="match status" value="1"/>
</dbReference>
<proteinExistence type="predicted"/>
<dbReference type="PROSITE" id="PS51186">
    <property type="entry name" value="GNAT"/>
    <property type="match status" value="1"/>
</dbReference>
<dbReference type="Pfam" id="PF00583">
    <property type="entry name" value="Acetyltransf_1"/>
    <property type="match status" value="1"/>
</dbReference>
<dbReference type="EMBL" id="FNFX01000005">
    <property type="protein sequence ID" value="SDK79380.1"/>
    <property type="molecule type" value="Genomic_DNA"/>
</dbReference>